<feature type="domain" description="DHHA1" evidence="7">
    <location>
        <begin position="349"/>
        <end position="434"/>
    </location>
</feature>
<dbReference type="AlphaFoldDB" id="A0A430ADI8"/>
<dbReference type="NCBIfam" id="TIGR00644">
    <property type="entry name" value="recJ"/>
    <property type="match status" value="1"/>
</dbReference>
<name>A0A430ADI8_9ENTE</name>
<dbReference type="SUPFAM" id="SSF64182">
    <property type="entry name" value="DHH phosphoesterases"/>
    <property type="match status" value="1"/>
</dbReference>
<comment type="caution">
    <text evidence="10">The sequence shown here is derived from an EMBL/GenBank/DDBJ whole genome shotgun (WGS) entry which is preliminary data.</text>
</comment>
<dbReference type="GO" id="GO:0003676">
    <property type="term" value="F:nucleic acid binding"/>
    <property type="evidence" value="ECO:0007669"/>
    <property type="project" value="InterPro"/>
</dbReference>
<dbReference type="Gene3D" id="3.10.310.30">
    <property type="match status" value="1"/>
</dbReference>
<dbReference type="PANTHER" id="PTHR30255">
    <property type="entry name" value="SINGLE-STRANDED-DNA-SPECIFIC EXONUCLEASE RECJ"/>
    <property type="match status" value="1"/>
</dbReference>
<evidence type="ECO:0000313" key="10">
    <source>
        <dbReference type="EMBL" id="RSU05286.1"/>
    </source>
</evidence>
<dbReference type="GO" id="GO:0006281">
    <property type="term" value="P:DNA repair"/>
    <property type="evidence" value="ECO:0007669"/>
    <property type="project" value="InterPro"/>
</dbReference>
<evidence type="ECO:0000256" key="5">
    <source>
        <dbReference type="ARBA" id="ARBA00022839"/>
    </source>
</evidence>
<keyword evidence="3" id="KW-0540">Nuclease</keyword>
<keyword evidence="11" id="KW-1185">Reference proteome</keyword>
<dbReference type="GO" id="GO:0006310">
    <property type="term" value="P:DNA recombination"/>
    <property type="evidence" value="ECO:0007669"/>
    <property type="project" value="InterPro"/>
</dbReference>
<dbReference type="InterPro" id="IPR038763">
    <property type="entry name" value="DHH_sf"/>
</dbReference>
<evidence type="ECO:0000256" key="3">
    <source>
        <dbReference type="ARBA" id="ARBA00022722"/>
    </source>
</evidence>
<evidence type="ECO:0000256" key="4">
    <source>
        <dbReference type="ARBA" id="ARBA00022801"/>
    </source>
</evidence>
<feature type="domain" description="DDH" evidence="6">
    <location>
        <begin position="85"/>
        <end position="229"/>
    </location>
</feature>
<dbReference type="InterPro" id="IPR001667">
    <property type="entry name" value="DDH_dom"/>
</dbReference>
<evidence type="ECO:0000259" key="9">
    <source>
        <dbReference type="Pfam" id="PF17768"/>
    </source>
</evidence>
<dbReference type="Pfam" id="PF17768">
    <property type="entry name" value="RecJ_OB"/>
    <property type="match status" value="1"/>
</dbReference>
<evidence type="ECO:0000259" key="7">
    <source>
        <dbReference type="Pfam" id="PF02272"/>
    </source>
</evidence>
<protein>
    <recommendedName>
        <fullName evidence="2">Single-stranded-DNA-specific exonuclease RecJ</fullName>
    </recommendedName>
</protein>
<dbReference type="Gene3D" id="3.90.1640.30">
    <property type="match status" value="1"/>
</dbReference>
<keyword evidence="4" id="KW-0378">Hydrolase</keyword>
<dbReference type="InterPro" id="IPR003156">
    <property type="entry name" value="DHHA1_dom"/>
</dbReference>
<evidence type="ECO:0000259" key="6">
    <source>
        <dbReference type="Pfam" id="PF01368"/>
    </source>
</evidence>
<evidence type="ECO:0000256" key="1">
    <source>
        <dbReference type="ARBA" id="ARBA00005915"/>
    </source>
</evidence>
<feature type="domain" description="RecJ OB" evidence="9">
    <location>
        <begin position="457"/>
        <end position="561"/>
    </location>
</feature>
<evidence type="ECO:0000256" key="2">
    <source>
        <dbReference type="ARBA" id="ARBA00019841"/>
    </source>
</evidence>
<gene>
    <name evidence="10" type="ORF">CBF31_03050</name>
</gene>
<evidence type="ECO:0000313" key="11">
    <source>
        <dbReference type="Proteomes" id="UP000287101"/>
    </source>
</evidence>
<dbReference type="InterPro" id="IPR004610">
    <property type="entry name" value="RecJ"/>
</dbReference>
<dbReference type="GO" id="GO:0008409">
    <property type="term" value="F:5'-3' exonuclease activity"/>
    <property type="evidence" value="ECO:0007669"/>
    <property type="project" value="InterPro"/>
</dbReference>
<organism evidence="10 11">
    <name type="scientific">Vagococcus fessus</name>
    <dbReference type="NCBI Taxonomy" id="120370"/>
    <lineage>
        <taxon>Bacteria</taxon>
        <taxon>Bacillati</taxon>
        <taxon>Bacillota</taxon>
        <taxon>Bacilli</taxon>
        <taxon>Lactobacillales</taxon>
        <taxon>Enterococcaceae</taxon>
        <taxon>Vagococcus</taxon>
    </lineage>
</organism>
<accession>A0A430ADI8</accession>
<sequence length="771" mass="86015">MKKSKYSWKLAKEVANTGEIESWLKEKSLPSFLAPMLWNRGIRTVEELTLFFEPSTEAIHDPFLMYDMEKAVARIQEAIALGQRMLIYGDYDADGITSTTVLKEAIEMVGGEVSFYLPDRFKDGYGPNRETYDRLINDNGIELLITVDNGVAGHEAIAHANSLGVDVIVTDHHEIPAVLPEAFAVVHPRHPEGHYPFGDLAGVGVAFKVATALLEEVPEEMLDLVAIGTIADLVSLTGENRALVQFGLKQIHTAQRIGLKALFEKIDNDQSTATEEAIGFGIAPRLNAIGRLGDASPGVRLLSTFDEDEAEQLANEIDIVNMKRQEIVKETVSEAMALLEMKQDQDIYVLAKEGWHQGVLGIVASKIVQETGRPALVLGIDDDTGIAKGSARSVEQVSLYEAMNSVSELFTHFGGHHMAAGMSLEKENLEKLEVGLNHFVSELNIDFSEGPPLAVESSLTLDEVGINQIQGLSLLAPFGTDNPSPYFLFENCDTKAIKQIGADKTHLKFQLVNETSQLDCIGFGFGSDLSDITTAENIEVVGQLAVNEWNGHRKPQLFVKDFKVSGQQVFDCRSKVFNEDDFNGEETLVIVSSKKEYERLYKQGISSIILLGEVTLNTITKDWQSVVVVDCPVKVLDLKEVLDELNYSQLYLYLTSKEQCYLNGMPNRDQFASLFKFIAQYSNVDIRYKLNDLASFFKIDKNLLIFMIQVFFDLGFVTIENGIMSKVENPTQRKLEESLLFEERQQKIVSEKFLLYSSVSELQDWLSKQED</sequence>
<dbReference type="RefSeq" id="WP_126830848.1">
    <property type="nucleotide sequence ID" value="NZ_CBCRYB010000007.1"/>
</dbReference>
<dbReference type="Pfam" id="PF10141">
    <property type="entry name" value="ssDNA-exonuc_C"/>
    <property type="match status" value="1"/>
</dbReference>
<reference evidence="10 11" key="1">
    <citation type="submission" date="2017-05" db="EMBL/GenBank/DDBJ databases">
        <title>Vagococcus spp. assemblies.</title>
        <authorList>
            <person name="Gulvik C.A."/>
        </authorList>
    </citation>
    <scope>NUCLEOTIDE SEQUENCE [LARGE SCALE GENOMIC DNA]</scope>
    <source>
        <strain evidence="10 11">CCUG 41755</strain>
    </source>
</reference>
<evidence type="ECO:0000259" key="8">
    <source>
        <dbReference type="Pfam" id="PF10141"/>
    </source>
</evidence>
<dbReference type="InterPro" id="IPR018779">
    <property type="entry name" value="RecJ_C"/>
</dbReference>
<dbReference type="EMBL" id="NGJY01000001">
    <property type="protein sequence ID" value="RSU05286.1"/>
    <property type="molecule type" value="Genomic_DNA"/>
</dbReference>
<dbReference type="Pfam" id="PF02272">
    <property type="entry name" value="DHHA1"/>
    <property type="match status" value="1"/>
</dbReference>
<keyword evidence="5 10" id="KW-0269">Exonuclease</keyword>
<dbReference type="InterPro" id="IPR041122">
    <property type="entry name" value="RecJ_OB"/>
</dbReference>
<proteinExistence type="inferred from homology"/>
<dbReference type="OrthoDB" id="9809852at2"/>
<dbReference type="PANTHER" id="PTHR30255:SF2">
    <property type="entry name" value="SINGLE-STRANDED-DNA-SPECIFIC EXONUCLEASE RECJ"/>
    <property type="match status" value="1"/>
</dbReference>
<dbReference type="Proteomes" id="UP000287101">
    <property type="component" value="Unassembled WGS sequence"/>
</dbReference>
<feature type="domain" description="Single-stranded-DNA-specific exonuclease RecJ C-terminal" evidence="8">
    <location>
        <begin position="568"/>
        <end position="766"/>
    </location>
</feature>
<dbReference type="Pfam" id="PF01368">
    <property type="entry name" value="DHH"/>
    <property type="match status" value="1"/>
</dbReference>
<comment type="similarity">
    <text evidence="1">Belongs to the RecJ family.</text>
</comment>
<dbReference type="InterPro" id="IPR051673">
    <property type="entry name" value="SSDNA_exonuclease_RecJ"/>
</dbReference>